<organism evidence="2 3">
    <name type="scientific">Rhodococcus opacus M213</name>
    <dbReference type="NCBI Taxonomy" id="1129896"/>
    <lineage>
        <taxon>Bacteria</taxon>
        <taxon>Bacillati</taxon>
        <taxon>Actinomycetota</taxon>
        <taxon>Actinomycetes</taxon>
        <taxon>Mycobacteriales</taxon>
        <taxon>Nocardiaceae</taxon>
        <taxon>Rhodococcus</taxon>
    </lineage>
</organism>
<dbReference type="EMBL" id="AJYC02000362">
    <property type="protein sequence ID" value="EKT76315.1"/>
    <property type="molecule type" value="Genomic_DNA"/>
</dbReference>
<accession>K8XGQ1</accession>
<sequence length="67" mass="7274">MTILERDTTSANAATDRIQSSLARAVKSGRLDNHASADVFARIDVTLGIEDFADRNFVIEAAPRSKP</sequence>
<feature type="domain" description="3-hydroxyacyl-CoA dehydrogenase NAD binding" evidence="1">
    <location>
        <begin position="2"/>
        <end position="63"/>
    </location>
</feature>
<dbReference type="Pfam" id="PF02737">
    <property type="entry name" value="3HCDH_N"/>
    <property type="match status" value="1"/>
</dbReference>
<dbReference type="GO" id="GO:0008691">
    <property type="term" value="F:3-hydroxybutyryl-CoA dehydrogenase activity"/>
    <property type="evidence" value="ECO:0007669"/>
    <property type="project" value="UniProtKB-EC"/>
</dbReference>
<name>K8XGQ1_RHOOP</name>
<gene>
    <name evidence="2" type="ORF">WSS_A43380</name>
</gene>
<comment type="caution">
    <text evidence="2">The sequence shown here is derived from an EMBL/GenBank/DDBJ whole genome shotgun (WGS) entry which is preliminary data.</text>
</comment>
<dbReference type="Gene3D" id="3.40.50.720">
    <property type="entry name" value="NAD(P)-binding Rossmann-like Domain"/>
    <property type="match status" value="1"/>
</dbReference>
<dbReference type="GO" id="GO:0070403">
    <property type="term" value="F:NAD+ binding"/>
    <property type="evidence" value="ECO:0007669"/>
    <property type="project" value="InterPro"/>
</dbReference>
<dbReference type="Proteomes" id="UP000005951">
    <property type="component" value="Unassembled WGS sequence"/>
</dbReference>
<evidence type="ECO:0000259" key="1">
    <source>
        <dbReference type="Pfam" id="PF02737"/>
    </source>
</evidence>
<protein>
    <submittedName>
        <fullName evidence="2">3-hydroxybutyryl-CoA dehydrogenase</fullName>
        <ecNumber evidence="2">1.1.1.157</ecNumber>
    </submittedName>
</protein>
<proteinExistence type="predicted"/>
<evidence type="ECO:0000313" key="2">
    <source>
        <dbReference type="EMBL" id="EKT76315.1"/>
    </source>
</evidence>
<dbReference type="EC" id="1.1.1.157" evidence="2"/>
<keyword evidence="2" id="KW-0560">Oxidoreductase</keyword>
<dbReference type="GO" id="GO:0006631">
    <property type="term" value="P:fatty acid metabolic process"/>
    <property type="evidence" value="ECO:0007669"/>
    <property type="project" value="InterPro"/>
</dbReference>
<reference evidence="2 3" key="1">
    <citation type="journal article" date="2013" name="Genome Announc.">
        <title>Draft Genome Sequence of Rhodococcus opacus Strain M213 Shows a Diverse Catabolic Potential.</title>
        <authorList>
            <person name="Pathak A."/>
            <person name="Green S.J."/>
            <person name="Ogram A."/>
            <person name="Chauhan A."/>
        </authorList>
    </citation>
    <scope>NUCLEOTIDE SEQUENCE [LARGE SCALE GENOMIC DNA]</scope>
    <source>
        <strain evidence="2 3">M213</strain>
    </source>
</reference>
<evidence type="ECO:0000313" key="3">
    <source>
        <dbReference type="Proteomes" id="UP000005951"/>
    </source>
</evidence>
<dbReference type="AlphaFoldDB" id="K8XGQ1"/>
<dbReference type="InterPro" id="IPR006176">
    <property type="entry name" value="3-OHacyl-CoA_DH_NAD-bd"/>
</dbReference>